<dbReference type="InterPro" id="IPR050194">
    <property type="entry name" value="Glycosyltransferase_grp1"/>
</dbReference>
<name>A0ABY1NWD1_9BACT</name>
<protein>
    <submittedName>
        <fullName evidence="2">Glycosyltransferase involved in cell wall bisynthesis</fullName>
    </submittedName>
</protein>
<sequence length="376" mass="42685">MRVLWVNPSFLDYRVPLYQELNKRLKGDFHLLYSKNRIPERVIGKVEKALGPNSHGMEGERFLNFGKLGEFSNQGVQVPIQRGLLKAIKEIKPDIVIAEGFFQWTPLVAFYAKTNNIPLWIAYERTHHTERNCPYWRKKYRNLVSKFVDGYLANGSLTTNYLKTDINAGTKPIIEGCMSADSANLAKRTDNLAENNSEVKPSGLNYLFVGQFIHRKGILELCEAWLIHARTHPDDTLVLIGDGELKTQIEELYSSTESIKILGHVDYDHIHEYYSSADVFVMPTLEDNWSLVVPEAMACGLPVATTIYNGCYPELVKDGVNGKVFDVLQQSSILEMLDFFHSQNLQKMGEVSIEIEAEYSPKKVANRIASGILNHK</sequence>
<dbReference type="PANTHER" id="PTHR45947">
    <property type="entry name" value="SULFOQUINOVOSYL TRANSFERASE SQD2"/>
    <property type="match status" value="1"/>
</dbReference>
<reference evidence="2 3" key="1">
    <citation type="submission" date="2017-05" db="EMBL/GenBank/DDBJ databases">
        <authorList>
            <person name="Varghese N."/>
            <person name="Submissions S."/>
        </authorList>
    </citation>
    <scope>NUCLEOTIDE SEQUENCE [LARGE SCALE GENOMIC DNA]</scope>
    <source>
        <strain evidence="2 3">DSM 15360</strain>
    </source>
</reference>
<accession>A0ABY1NWD1</accession>
<comment type="caution">
    <text evidence="2">The sequence shown here is derived from an EMBL/GenBank/DDBJ whole genome shotgun (WGS) entry which is preliminary data.</text>
</comment>
<feature type="domain" description="Glycosyl transferase family 1" evidence="1">
    <location>
        <begin position="206"/>
        <end position="341"/>
    </location>
</feature>
<gene>
    <name evidence="2" type="ORF">SAMN06265367_10367</name>
</gene>
<keyword evidence="3" id="KW-1185">Reference proteome</keyword>
<dbReference type="Pfam" id="PF00534">
    <property type="entry name" value="Glycos_transf_1"/>
    <property type="match status" value="1"/>
</dbReference>
<evidence type="ECO:0000313" key="2">
    <source>
        <dbReference type="EMBL" id="SMP20027.1"/>
    </source>
</evidence>
<evidence type="ECO:0000313" key="3">
    <source>
        <dbReference type="Proteomes" id="UP001157915"/>
    </source>
</evidence>
<dbReference type="EMBL" id="FXUA01000003">
    <property type="protein sequence ID" value="SMP20027.1"/>
    <property type="molecule type" value="Genomic_DNA"/>
</dbReference>
<organism evidence="2 3">
    <name type="scientific">Algoriphagus winogradskyi</name>
    <dbReference type="NCBI Taxonomy" id="237017"/>
    <lineage>
        <taxon>Bacteria</taxon>
        <taxon>Pseudomonadati</taxon>
        <taxon>Bacteroidota</taxon>
        <taxon>Cytophagia</taxon>
        <taxon>Cytophagales</taxon>
        <taxon>Cyclobacteriaceae</taxon>
        <taxon>Algoriphagus</taxon>
    </lineage>
</organism>
<dbReference type="PANTHER" id="PTHR45947:SF3">
    <property type="entry name" value="SULFOQUINOVOSYL TRANSFERASE SQD2"/>
    <property type="match status" value="1"/>
</dbReference>
<dbReference type="SUPFAM" id="SSF53756">
    <property type="entry name" value="UDP-Glycosyltransferase/glycogen phosphorylase"/>
    <property type="match status" value="1"/>
</dbReference>
<proteinExistence type="predicted"/>
<dbReference type="Proteomes" id="UP001157915">
    <property type="component" value="Unassembled WGS sequence"/>
</dbReference>
<dbReference type="InterPro" id="IPR001296">
    <property type="entry name" value="Glyco_trans_1"/>
</dbReference>
<dbReference type="CDD" id="cd03801">
    <property type="entry name" value="GT4_PimA-like"/>
    <property type="match status" value="1"/>
</dbReference>
<dbReference type="RefSeq" id="WP_283412602.1">
    <property type="nucleotide sequence ID" value="NZ_FXUA01000003.1"/>
</dbReference>
<evidence type="ECO:0000259" key="1">
    <source>
        <dbReference type="Pfam" id="PF00534"/>
    </source>
</evidence>
<dbReference type="Gene3D" id="3.40.50.2000">
    <property type="entry name" value="Glycogen Phosphorylase B"/>
    <property type="match status" value="2"/>
</dbReference>